<dbReference type="InterPro" id="IPR005135">
    <property type="entry name" value="Endo/exonuclease/phosphatase"/>
</dbReference>
<feature type="site" description="Transition state stabilizer" evidence="7">
    <location>
        <position position="152"/>
    </location>
</feature>
<dbReference type="InterPro" id="IPR004808">
    <property type="entry name" value="AP_endonuc_1"/>
</dbReference>
<dbReference type="SUPFAM" id="SSF56219">
    <property type="entry name" value="DNase I-like"/>
    <property type="match status" value="1"/>
</dbReference>
<dbReference type="PANTHER" id="PTHR43250:SF2">
    <property type="entry name" value="EXODEOXYRIBONUCLEASE III"/>
    <property type="match status" value="1"/>
</dbReference>
<dbReference type="EMBL" id="NRHC01000144">
    <property type="protein sequence ID" value="RIY31076.1"/>
    <property type="molecule type" value="Genomic_DNA"/>
</dbReference>
<feature type="site" description="Important for catalytic activity" evidence="7">
    <location>
        <position position="228"/>
    </location>
</feature>
<evidence type="ECO:0000256" key="2">
    <source>
        <dbReference type="ARBA" id="ARBA00022723"/>
    </source>
</evidence>
<feature type="active site" description="Proton acceptor" evidence="5">
    <location>
        <position position="258"/>
    </location>
</feature>
<feature type="binding site" evidence="6">
    <location>
        <position position="7"/>
    </location>
    <ligand>
        <name>Mg(2+)</name>
        <dbReference type="ChEBI" id="CHEBI:18420"/>
        <label>1</label>
    </ligand>
</feature>
<keyword evidence="3" id="KW-0378">Hydrolase</keyword>
<dbReference type="InterPro" id="IPR037493">
    <property type="entry name" value="ExoIII-like"/>
</dbReference>
<gene>
    <name evidence="9" type="ORF">CKF54_07870</name>
</gene>
<keyword evidence="10" id="KW-1185">Reference proteome</keyword>
<reference evidence="9 10" key="1">
    <citation type="submission" date="2017-08" db="EMBL/GenBank/DDBJ databases">
        <title>Reclassification of Bisgaard taxon 37 and 44.</title>
        <authorList>
            <person name="Christensen H."/>
        </authorList>
    </citation>
    <scope>NUCLEOTIDE SEQUENCE [LARGE SCALE GENOMIC DNA]</scope>
    <source>
        <strain evidence="9 10">B96_3</strain>
    </source>
</reference>
<dbReference type="InterPro" id="IPR036691">
    <property type="entry name" value="Endo/exonu/phosph_ase_sf"/>
</dbReference>
<dbReference type="AlphaFoldDB" id="A0A3A1Y1B7"/>
<dbReference type="CDD" id="cd09086">
    <property type="entry name" value="ExoIII-like_AP-endo"/>
    <property type="match status" value="1"/>
</dbReference>
<comment type="caution">
    <text evidence="9">The sequence shown here is derived from an EMBL/GenBank/DDBJ whole genome shotgun (WGS) entry which is preliminary data.</text>
</comment>
<feature type="domain" description="Endonuclease/exonuclease/phosphatase" evidence="8">
    <location>
        <begin position="4"/>
        <end position="258"/>
    </location>
</feature>
<evidence type="ECO:0000256" key="3">
    <source>
        <dbReference type="ARBA" id="ARBA00022801"/>
    </source>
</evidence>
<organism evidence="9 10">
    <name type="scientific">Psittacicella hinzii</name>
    <dbReference type="NCBI Taxonomy" id="2028575"/>
    <lineage>
        <taxon>Bacteria</taxon>
        <taxon>Pseudomonadati</taxon>
        <taxon>Pseudomonadota</taxon>
        <taxon>Gammaproteobacteria</taxon>
        <taxon>Pasteurellales</taxon>
        <taxon>Psittacicellaceae</taxon>
        <taxon>Psittacicella</taxon>
    </lineage>
</organism>
<keyword evidence="6" id="KW-0464">Manganese</keyword>
<protein>
    <submittedName>
        <fullName evidence="9">Exodeoxyribonuclease III</fullName>
    </submittedName>
</protein>
<keyword evidence="4 6" id="KW-0460">Magnesium</keyword>
<sequence>MKVVSFNINSVRAHLDQLMAVHEQMQPDIIGLQEIKVHSDNYPEEVLAEDYHVYHFGQKTHYGVAIYTKIKPENVYYGFPTDSEDAQRRLITIDIDHPNLGKLRVINGYFPQGDNINNDVKFPAKRKFYADLVEYIKQTPEGYKLIIMGDYNISPKDIDIGIGAVNARRWLQTGKCSFQPEEREWMDQLYALGLSDTFRLVNPEIEDKYSWFDYRSRGIEENRGLRIDLIMCSAELNAHVESADIDLDIRRMDKPSDHAPVYTVFK</sequence>
<feature type="binding site" evidence="6">
    <location>
        <position position="258"/>
    </location>
    <ligand>
        <name>Mg(2+)</name>
        <dbReference type="ChEBI" id="CHEBI:18420"/>
        <label>1</label>
    </ligand>
</feature>
<dbReference type="PANTHER" id="PTHR43250">
    <property type="entry name" value="EXODEOXYRIBONUCLEASE III"/>
    <property type="match status" value="1"/>
</dbReference>
<feature type="site" description="Interaction with DNA substrate" evidence="7">
    <location>
        <position position="258"/>
    </location>
</feature>
<dbReference type="Pfam" id="PF03372">
    <property type="entry name" value="Exo_endo_phos"/>
    <property type="match status" value="1"/>
</dbReference>
<proteinExistence type="inferred from homology"/>
<feature type="active site" evidence="5">
    <location>
        <position position="109"/>
    </location>
</feature>
<dbReference type="PROSITE" id="PS00726">
    <property type="entry name" value="AP_NUCLEASE_F1_1"/>
    <property type="match status" value="1"/>
</dbReference>
<comment type="cofactor">
    <cofactor evidence="6">
        <name>Mg(2+)</name>
        <dbReference type="ChEBI" id="CHEBI:18420"/>
    </cofactor>
    <cofactor evidence="6">
        <name>Mn(2+)</name>
        <dbReference type="ChEBI" id="CHEBI:29035"/>
    </cofactor>
    <text evidence="6">Probably binds two magnesium or manganese ions per subunit.</text>
</comment>
<dbReference type="OrthoDB" id="9803914at2"/>
<feature type="binding site" evidence="6">
    <location>
        <position position="152"/>
    </location>
    <ligand>
        <name>Mg(2+)</name>
        <dbReference type="ChEBI" id="CHEBI:18420"/>
        <label>1</label>
    </ligand>
</feature>
<name>A0A3A1Y1B7_9GAMM</name>
<dbReference type="Proteomes" id="UP000265691">
    <property type="component" value="Unassembled WGS sequence"/>
</dbReference>
<dbReference type="GO" id="GO:0046872">
    <property type="term" value="F:metal ion binding"/>
    <property type="evidence" value="ECO:0007669"/>
    <property type="project" value="UniProtKB-KW"/>
</dbReference>
<feature type="binding site" evidence="6">
    <location>
        <position position="34"/>
    </location>
    <ligand>
        <name>Mg(2+)</name>
        <dbReference type="ChEBI" id="CHEBI:18420"/>
        <label>1</label>
    </ligand>
</feature>
<evidence type="ECO:0000256" key="6">
    <source>
        <dbReference type="PIRSR" id="PIRSR604808-2"/>
    </source>
</evidence>
<feature type="binding site" evidence="6">
    <location>
        <position position="150"/>
    </location>
    <ligand>
        <name>Mg(2+)</name>
        <dbReference type="ChEBI" id="CHEBI:18420"/>
        <label>1</label>
    </ligand>
</feature>
<accession>A0A3A1Y1B7</accession>
<dbReference type="GO" id="GO:0004519">
    <property type="term" value="F:endonuclease activity"/>
    <property type="evidence" value="ECO:0007669"/>
    <property type="project" value="InterPro"/>
</dbReference>
<dbReference type="RefSeq" id="WP_119525799.1">
    <property type="nucleotide sequence ID" value="NZ_NRHC01000144.1"/>
</dbReference>
<evidence type="ECO:0000256" key="1">
    <source>
        <dbReference type="ARBA" id="ARBA00007092"/>
    </source>
</evidence>
<keyword evidence="2 6" id="KW-0479">Metal-binding</keyword>
<evidence type="ECO:0000259" key="8">
    <source>
        <dbReference type="Pfam" id="PF03372"/>
    </source>
</evidence>
<dbReference type="NCBIfam" id="TIGR00633">
    <property type="entry name" value="xth"/>
    <property type="match status" value="1"/>
</dbReference>
<comment type="similarity">
    <text evidence="1">Belongs to the DNA repair enzymes AP/ExoA family.</text>
</comment>
<feature type="active site" description="Proton donor/acceptor" evidence="5">
    <location>
        <position position="150"/>
    </location>
</feature>
<dbReference type="GO" id="GO:0006281">
    <property type="term" value="P:DNA repair"/>
    <property type="evidence" value="ECO:0007669"/>
    <property type="project" value="InterPro"/>
</dbReference>
<feature type="binding site" evidence="6">
    <location>
        <position position="257"/>
    </location>
    <ligand>
        <name>Mg(2+)</name>
        <dbReference type="ChEBI" id="CHEBI:18420"/>
        <label>1</label>
    </ligand>
</feature>
<dbReference type="InterPro" id="IPR020847">
    <property type="entry name" value="AP_endonuclease_F1_BS"/>
</dbReference>
<dbReference type="NCBIfam" id="NF008733">
    <property type="entry name" value="PRK11756.1"/>
    <property type="match status" value="1"/>
</dbReference>
<dbReference type="Gene3D" id="3.60.10.10">
    <property type="entry name" value="Endonuclease/exonuclease/phosphatase"/>
    <property type="match status" value="1"/>
</dbReference>
<dbReference type="NCBIfam" id="TIGR00195">
    <property type="entry name" value="exoDNase_III"/>
    <property type="match status" value="1"/>
</dbReference>
<dbReference type="GO" id="GO:0003677">
    <property type="term" value="F:DNA binding"/>
    <property type="evidence" value="ECO:0007669"/>
    <property type="project" value="InterPro"/>
</dbReference>
<evidence type="ECO:0000313" key="9">
    <source>
        <dbReference type="EMBL" id="RIY31076.1"/>
    </source>
</evidence>
<evidence type="ECO:0000256" key="7">
    <source>
        <dbReference type="PIRSR" id="PIRSR604808-3"/>
    </source>
</evidence>
<evidence type="ECO:0000313" key="10">
    <source>
        <dbReference type="Proteomes" id="UP000265691"/>
    </source>
</evidence>
<evidence type="ECO:0000256" key="5">
    <source>
        <dbReference type="PIRSR" id="PIRSR604808-1"/>
    </source>
</evidence>
<dbReference type="PROSITE" id="PS51435">
    <property type="entry name" value="AP_NUCLEASE_F1_4"/>
    <property type="match status" value="1"/>
</dbReference>
<dbReference type="GO" id="GO:0008311">
    <property type="term" value="F:double-stranded DNA 3'-5' DNA exonuclease activity"/>
    <property type="evidence" value="ECO:0007669"/>
    <property type="project" value="InterPro"/>
</dbReference>
<evidence type="ECO:0000256" key="4">
    <source>
        <dbReference type="ARBA" id="ARBA00022842"/>
    </source>
</evidence>